<dbReference type="PANTHER" id="PTHR36565:SF1">
    <property type="entry name" value="UPF0332 PROTEIN TM_1000"/>
    <property type="match status" value="1"/>
</dbReference>
<accession>T1BM31</accession>
<reference evidence="3" key="1">
    <citation type="submission" date="2013-08" db="EMBL/GenBank/DDBJ databases">
        <authorList>
            <person name="Mendez C."/>
            <person name="Richter M."/>
            <person name="Ferrer M."/>
            <person name="Sanchez J."/>
        </authorList>
    </citation>
    <scope>NUCLEOTIDE SEQUENCE</scope>
</reference>
<proteinExistence type="inferred from homology"/>
<dbReference type="Pfam" id="PF05168">
    <property type="entry name" value="HEPN"/>
    <property type="match status" value="1"/>
</dbReference>
<evidence type="ECO:0000313" key="3">
    <source>
        <dbReference type="EMBL" id="EQD70832.1"/>
    </source>
</evidence>
<evidence type="ECO:0000259" key="2">
    <source>
        <dbReference type="Pfam" id="PF05168"/>
    </source>
</evidence>
<sequence length="110" mass="12077">MLELKDVDGACNRAYYAMFDAARAALLASGAPVQPDIGKTHNGLIAAFGLHLIKNGPVPKELGRILKRAEEIRLIADYRGDSVEFDDARAMVEQAQTFVDAMRARFTENP</sequence>
<organism evidence="3">
    <name type="scientific">mine drainage metagenome</name>
    <dbReference type="NCBI Taxonomy" id="410659"/>
    <lineage>
        <taxon>unclassified sequences</taxon>
        <taxon>metagenomes</taxon>
        <taxon>ecological metagenomes</taxon>
    </lineage>
</organism>
<dbReference type="AlphaFoldDB" id="T1BM31"/>
<comment type="similarity">
    <text evidence="1">Belongs to the UPF0332 family.</text>
</comment>
<dbReference type="EMBL" id="AUZY01003003">
    <property type="protein sequence ID" value="EQD70832.1"/>
    <property type="molecule type" value="Genomic_DNA"/>
</dbReference>
<protein>
    <submittedName>
        <fullName evidence="3">HEPN domain protein</fullName>
    </submittedName>
</protein>
<dbReference type="InterPro" id="IPR052226">
    <property type="entry name" value="UPF0332_toxin"/>
</dbReference>
<dbReference type="InterPro" id="IPR007842">
    <property type="entry name" value="HEPN_dom"/>
</dbReference>
<name>T1BM31_9ZZZZ</name>
<dbReference type="Gene3D" id="1.20.120.330">
    <property type="entry name" value="Nucleotidyltransferases domain 2"/>
    <property type="match status" value="1"/>
</dbReference>
<feature type="domain" description="HEPN" evidence="2">
    <location>
        <begin position="2"/>
        <end position="102"/>
    </location>
</feature>
<dbReference type="PANTHER" id="PTHR36565">
    <property type="entry name" value="UPF0332 PROTEIN TM_1000"/>
    <property type="match status" value="1"/>
</dbReference>
<gene>
    <name evidence="3" type="ORF">B1B_04791</name>
</gene>
<evidence type="ECO:0000256" key="1">
    <source>
        <dbReference type="ARBA" id="ARBA00038248"/>
    </source>
</evidence>
<comment type="caution">
    <text evidence="3">The sequence shown here is derived from an EMBL/GenBank/DDBJ whole genome shotgun (WGS) entry which is preliminary data.</text>
</comment>
<reference evidence="3" key="2">
    <citation type="journal article" date="2014" name="ISME J.">
        <title>Microbial stratification in low pH oxic and suboxic macroscopic growths along an acid mine drainage.</title>
        <authorList>
            <person name="Mendez-Garcia C."/>
            <person name="Mesa V."/>
            <person name="Sprenger R.R."/>
            <person name="Richter M."/>
            <person name="Diez M.S."/>
            <person name="Solano J."/>
            <person name="Bargiela R."/>
            <person name="Golyshina O.V."/>
            <person name="Manteca A."/>
            <person name="Ramos J.L."/>
            <person name="Gallego J.R."/>
            <person name="Llorente I."/>
            <person name="Martins Dos Santos V.A."/>
            <person name="Jensen O.N."/>
            <person name="Pelaez A.I."/>
            <person name="Sanchez J."/>
            <person name="Ferrer M."/>
        </authorList>
    </citation>
    <scope>NUCLEOTIDE SEQUENCE</scope>
</reference>